<dbReference type="SUPFAM" id="SSF47266">
    <property type="entry name" value="4-helical cytokines"/>
    <property type="match status" value="1"/>
</dbReference>
<organism evidence="9 10">
    <name type="scientific">Triplophysa rosa</name>
    <name type="common">Cave loach</name>
    <dbReference type="NCBI Taxonomy" id="992332"/>
    <lineage>
        <taxon>Eukaryota</taxon>
        <taxon>Metazoa</taxon>
        <taxon>Chordata</taxon>
        <taxon>Craniata</taxon>
        <taxon>Vertebrata</taxon>
        <taxon>Euteleostomi</taxon>
        <taxon>Actinopterygii</taxon>
        <taxon>Neopterygii</taxon>
        <taxon>Teleostei</taxon>
        <taxon>Ostariophysi</taxon>
        <taxon>Cypriniformes</taxon>
        <taxon>Nemacheilidae</taxon>
        <taxon>Triplophysa</taxon>
    </lineage>
</organism>
<comment type="subcellular location">
    <subcellularLocation>
        <location evidence="1 6">Secreted</location>
    </subcellularLocation>
</comment>
<feature type="disulfide bond" evidence="7">
    <location>
        <begin position="120"/>
        <end position="170"/>
    </location>
</feature>
<evidence type="ECO:0000256" key="3">
    <source>
        <dbReference type="ARBA" id="ARBA00021421"/>
    </source>
</evidence>
<dbReference type="PANTHER" id="PTHR11724:SF1">
    <property type="entry name" value="LEPTIN"/>
    <property type="match status" value="1"/>
</dbReference>
<dbReference type="Gene3D" id="1.20.1250.10">
    <property type="match status" value="1"/>
</dbReference>
<accession>A0A9W7TTQ2</accession>
<feature type="chain" id="PRO_5040947815" description="Leptin" evidence="8">
    <location>
        <begin position="20"/>
        <end position="170"/>
    </location>
</feature>
<dbReference type="AlphaFoldDB" id="A0A9W7TTQ2"/>
<keyword evidence="8" id="KW-0732">Signal</keyword>
<dbReference type="Pfam" id="PF02024">
    <property type="entry name" value="Leptin"/>
    <property type="match status" value="1"/>
</dbReference>
<evidence type="ECO:0000256" key="8">
    <source>
        <dbReference type="SAM" id="SignalP"/>
    </source>
</evidence>
<proteinExistence type="inferred from homology"/>
<sequence>MHSALVYTCILCMLSLGCSIPVPSDTLKNMVKLQAETINSRIQEHNEKLKLSPKLLIGDPELYPEVPADKPIQGLASIVDTLTIFQKVLHSLPKGHVSQLHTDVSTLQGYLVDRMSSMRCPLRKTANEKSLEAFLKDNATHHITVGYMALDRLQKFMQQLTVSLDQLKTC</sequence>
<evidence type="ECO:0000256" key="7">
    <source>
        <dbReference type="PIRSR" id="PIRSR001837-1"/>
    </source>
</evidence>
<evidence type="ECO:0000256" key="1">
    <source>
        <dbReference type="ARBA" id="ARBA00004613"/>
    </source>
</evidence>
<keyword evidence="4 6" id="KW-0964">Secreted</keyword>
<comment type="similarity">
    <text evidence="2 6">Belongs to the leptin family.</text>
</comment>
<keyword evidence="10" id="KW-1185">Reference proteome</keyword>
<keyword evidence="7" id="KW-1015">Disulfide bond</keyword>
<protein>
    <recommendedName>
        <fullName evidence="3 6">Leptin</fullName>
    </recommendedName>
    <alternativeName>
        <fullName evidence="5 6">Obesity factor</fullName>
    </alternativeName>
</protein>
<feature type="signal peptide" evidence="8">
    <location>
        <begin position="1"/>
        <end position="19"/>
    </location>
</feature>
<evidence type="ECO:0000256" key="2">
    <source>
        <dbReference type="ARBA" id="ARBA00005834"/>
    </source>
</evidence>
<dbReference type="GO" id="GO:0005576">
    <property type="term" value="C:extracellular region"/>
    <property type="evidence" value="ECO:0007669"/>
    <property type="project" value="UniProtKB-SubCell"/>
</dbReference>
<dbReference type="PANTHER" id="PTHR11724">
    <property type="entry name" value="LEPTIN"/>
    <property type="match status" value="1"/>
</dbReference>
<gene>
    <name evidence="9" type="ORF">IRJ41_005822</name>
</gene>
<dbReference type="InterPro" id="IPR000065">
    <property type="entry name" value="Leptin"/>
</dbReference>
<evidence type="ECO:0000313" key="9">
    <source>
        <dbReference type="EMBL" id="KAI7802283.1"/>
    </source>
</evidence>
<evidence type="ECO:0000256" key="4">
    <source>
        <dbReference type="ARBA" id="ARBA00022525"/>
    </source>
</evidence>
<reference evidence="9" key="1">
    <citation type="submission" date="2021-02" db="EMBL/GenBank/DDBJ databases">
        <title>Comparative genomics reveals that relaxation of natural selection precedes convergent phenotypic evolution of cavefish.</title>
        <authorList>
            <person name="Peng Z."/>
        </authorList>
    </citation>
    <scope>NUCLEOTIDE SEQUENCE</scope>
    <source>
        <tissue evidence="9">Muscle</tissue>
    </source>
</reference>
<dbReference type="PIRSF" id="PIRSF001837">
    <property type="entry name" value="Leptin"/>
    <property type="match status" value="1"/>
</dbReference>
<dbReference type="GO" id="GO:0005179">
    <property type="term" value="F:hormone activity"/>
    <property type="evidence" value="ECO:0007669"/>
    <property type="project" value="InterPro"/>
</dbReference>
<comment type="function">
    <text evidence="6">Key player in the regulation of energy balance and body weight control. Once released into the circulation, has central and peripheral effects by binding LEPR, found in many tissues, which results in the activation of several major signaling pathways.</text>
</comment>
<name>A0A9W7TTQ2_TRIRA</name>
<evidence type="ECO:0000313" key="10">
    <source>
        <dbReference type="Proteomes" id="UP001059041"/>
    </source>
</evidence>
<dbReference type="Proteomes" id="UP001059041">
    <property type="component" value="Linkage Group LG12"/>
</dbReference>
<evidence type="ECO:0000256" key="5">
    <source>
        <dbReference type="ARBA" id="ARBA00030981"/>
    </source>
</evidence>
<evidence type="ECO:0000256" key="6">
    <source>
        <dbReference type="PIRNR" id="PIRNR001837"/>
    </source>
</evidence>
<dbReference type="EMBL" id="JAFHDT010000012">
    <property type="protein sequence ID" value="KAI7802283.1"/>
    <property type="molecule type" value="Genomic_DNA"/>
</dbReference>
<comment type="caution">
    <text evidence="9">The sequence shown here is derived from an EMBL/GenBank/DDBJ whole genome shotgun (WGS) entry which is preliminary data.</text>
</comment>
<dbReference type="InterPro" id="IPR009079">
    <property type="entry name" value="4_helix_cytokine-like_core"/>
</dbReference>